<keyword evidence="10" id="KW-0732">Signal</keyword>
<feature type="signal peptide" evidence="10">
    <location>
        <begin position="1"/>
        <end position="18"/>
    </location>
</feature>
<accession>A0A8J5V0L0</accession>
<evidence type="ECO:0000256" key="3">
    <source>
        <dbReference type="ARBA" id="ARBA00022692"/>
    </source>
</evidence>
<feature type="transmembrane region" description="Helical" evidence="9">
    <location>
        <begin position="133"/>
        <end position="155"/>
    </location>
</feature>
<dbReference type="GO" id="GO:0022841">
    <property type="term" value="F:potassium ion leak channel activity"/>
    <property type="evidence" value="ECO:0007669"/>
    <property type="project" value="TreeGrafter"/>
</dbReference>
<dbReference type="RefSeq" id="XP_049265772.1">
    <property type="nucleotide sequence ID" value="XM_049410671.1"/>
</dbReference>
<dbReference type="GO" id="GO:0015271">
    <property type="term" value="F:outward rectifier potassium channel activity"/>
    <property type="evidence" value="ECO:0007669"/>
    <property type="project" value="TreeGrafter"/>
</dbReference>
<evidence type="ECO:0000256" key="4">
    <source>
        <dbReference type="ARBA" id="ARBA00022989"/>
    </source>
</evidence>
<feature type="region of interest" description="Disordered" evidence="8">
    <location>
        <begin position="259"/>
        <end position="285"/>
    </location>
</feature>
<keyword evidence="4 9" id="KW-1133">Transmembrane helix</keyword>
<protein>
    <recommendedName>
        <fullName evidence="11">Potassium channel domain-containing protein</fullName>
    </recommendedName>
</protein>
<dbReference type="Proteomes" id="UP000694255">
    <property type="component" value="Unassembled WGS sequence"/>
</dbReference>
<keyword evidence="6 9" id="KW-0472">Membrane</keyword>
<reference evidence="12 13" key="1">
    <citation type="journal article" date="2021" name="DNA Res.">
        <title>Genome analysis of Candida subhashii reveals its hybrid nature and dual mitochondrial genome conformations.</title>
        <authorList>
            <person name="Mixao V."/>
            <person name="Hegedusova E."/>
            <person name="Saus E."/>
            <person name="Pryszcz L.P."/>
            <person name="Cillingova A."/>
            <person name="Nosek J."/>
            <person name="Gabaldon T."/>
        </authorList>
    </citation>
    <scope>NUCLEOTIDE SEQUENCE [LARGE SCALE GENOMIC DNA]</scope>
    <source>
        <strain evidence="12 13">CBS 10753</strain>
    </source>
</reference>
<name>A0A8J5V0L0_9ASCO</name>
<comment type="subcellular location">
    <subcellularLocation>
        <location evidence="1">Membrane</location>
        <topology evidence="1">Multi-pass membrane protein</topology>
    </subcellularLocation>
</comment>
<dbReference type="PANTHER" id="PTHR11003">
    <property type="entry name" value="POTASSIUM CHANNEL, SUBFAMILY K"/>
    <property type="match status" value="1"/>
</dbReference>
<feature type="domain" description="Potassium channel" evidence="11">
    <location>
        <begin position="10"/>
        <end position="79"/>
    </location>
</feature>
<evidence type="ECO:0000313" key="12">
    <source>
        <dbReference type="EMBL" id="KAG7665540.1"/>
    </source>
</evidence>
<dbReference type="EMBL" id="JAGSYN010000049">
    <property type="protein sequence ID" value="KAG7665540.1"/>
    <property type="molecule type" value="Genomic_DNA"/>
</dbReference>
<dbReference type="InterPro" id="IPR003280">
    <property type="entry name" value="2pore_dom_K_chnl"/>
</dbReference>
<dbReference type="GeneID" id="73467743"/>
<dbReference type="GO" id="GO:0005886">
    <property type="term" value="C:plasma membrane"/>
    <property type="evidence" value="ECO:0007669"/>
    <property type="project" value="TreeGrafter"/>
</dbReference>
<evidence type="ECO:0000256" key="9">
    <source>
        <dbReference type="SAM" id="Phobius"/>
    </source>
</evidence>
<feature type="transmembrane region" description="Helical" evidence="9">
    <location>
        <begin position="59"/>
        <end position="79"/>
    </location>
</feature>
<proteinExistence type="predicted"/>
<dbReference type="PANTHER" id="PTHR11003:SF342">
    <property type="entry name" value="OUTWARD-RECTIFIER POTASSIUM CHANNEL TOK1"/>
    <property type="match status" value="1"/>
</dbReference>
<evidence type="ECO:0000256" key="10">
    <source>
        <dbReference type="SAM" id="SignalP"/>
    </source>
</evidence>
<dbReference type="GO" id="GO:0030322">
    <property type="term" value="P:stabilization of membrane potential"/>
    <property type="evidence" value="ECO:0007669"/>
    <property type="project" value="TreeGrafter"/>
</dbReference>
<evidence type="ECO:0000259" key="11">
    <source>
        <dbReference type="Pfam" id="PF07885"/>
    </source>
</evidence>
<feature type="domain" description="Potassium channel" evidence="11">
    <location>
        <begin position="142"/>
        <end position="219"/>
    </location>
</feature>
<feature type="transmembrane region" description="Helical" evidence="9">
    <location>
        <begin position="28"/>
        <end position="47"/>
    </location>
</feature>
<comment type="caution">
    <text evidence="12">The sequence shown here is derived from an EMBL/GenBank/DDBJ whole genome shotgun (WGS) entry which is preliminary data.</text>
</comment>
<gene>
    <name evidence="12" type="ORF">J8A68_000942</name>
</gene>
<keyword evidence="3 9" id="KW-0812">Transmembrane</keyword>
<dbReference type="AlphaFoldDB" id="A0A8J5V0L0"/>
<dbReference type="OrthoDB" id="297496at2759"/>
<dbReference type="InterPro" id="IPR013099">
    <property type="entry name" value="K_chnl_dom"/>
</dbReference>
<keyword evidence="13" id="KW-1185">Reference proteome</keyword>
<keyword evidence="2" id="KW-0813">Transport</keyword>
<feature type="transmembrane region" description="Helical" evidence="9">
    <location>
        <begin position="167"/>
        <end position="183"/>
    </location>
</feature>
<evidence type="ECO:0000313" key="13">
    <source>
        <dbReference type="Proteomes" id="UP000694255"/>
    </source>
</evidence>
<evidence type="ECO:0000256" key="6">
    <source>
        <dbReference type="ARBA" id="ARBA00023136"/>
    </source>
</evidence>
<evidence type="ECO:0000256" key="8">
    <source>
        <dbReference type="SAM" id="MobiDB-lite"/>
    </source>
</evidence>
<feature type="transmembrane region" description="Helical" evidence="9">
    <location>
        <begin position="195"/>
        <end position="216"/>
    </location>
</feature>
<feature type="compositionally biased region" description="Acidic residues" evidence="8">
    <location>
        <begin position="273"/>
        <end position="285"/>
    </location>
</feature>
<evidence type="ECO:0000256" key="7">
    <source>
        <dbReference type="ARBA" id="ARBA00023303"/>
    </source>
</evidence>
<organism evidence="12 13">
    <name type="scientific">[Candida] subhashii</name>
    <dbReference type="NCBI Taxonomy" id="561895"/>
    <lineage>
        <taxon>Eukaryota</taxon>
        <taxon>Fungi</taxon>
        <taxon>Dikarya</taxon>
        <taxon>Ascomycota</taxon>
        <taxon>Saccharomycotina</taxon>
        <taxon>Pichiomycetes</taxon>
        <taxon>Debaryomycetaceae</taxon>
        <taxon>Spathaspora</taxon>
    </lineage>
</organism>
<evidence type="ECO:0000256" key="2">
    <source>
        <dbReference type="ARBA" id="ARBA00022448"/>
    </source>
</evidence>
<feature type="chain" id="PRO_5035258469" description="Potassium channel domain-containing protein" evidence="10">
    <location>
        <begin position="19"/>
        <end position="444"/>
    </location>
</feature>
<keyword evidence="7" id="KW-0407">Ion channel</keyword>
<evidence type="ECO:0000256" key="1">
    <source>
        <dbReference type="ARBA" id="ARBA00004141"/>
    </source>
</evidence>
<evidence type="ECO:0000256" key="5">
    <source>
        <dbReference type="ARBA" id="ARBA00023065"/>
    </source>
</evidence>
<keyword evidence="5" id="KW-0406">Ion transport</keyword>
<dbReference type="Pfam" id="PF07885">
    <property type="entry name" value="Ion_trans_2"/>
    <property type="match status" value="2"/>
</dbReference>
<sequence>MLFTILFAIWTIIGTVSMAHLIKEISYGEALFFCIVTFLTIGFGSIVPTSAGGRSMCMILSIVGVIIMGLIVATLRAVVLSSAGPAIFWHQIEKERLRTLTKLEKQGKWLTPDQAFHKMRIIRKRVKWRQTNFSLVLTIVIFIVFWLLGAVVFWVSEDSGVNNDWTYFEAVYFCFMTLLTIGYGDFVPTTSFGKIFFVCWAIGAVPLMTILVSNLGDKLYDLFNHMSFLFSKWVFKSGEEEYEVNQFKKNQQKEYQSSTDVSTVNTEMVEREERDEEEEMSTLEEGDDPNAVLKNLYVKANPQFQRKLSILKNSTINRVNEKKKIHEDLLIFLEKLKPLITDSIENPFMKYSHKKWKEILEVLDQDEIDAINISKIEKTPDGFWLSDNSPLRLPLKEPNYLILRIYFKIEESLKDLVDNEIDTLVRLEDFHSNGTTSKVEFSDN</sequence>